<evidence type="ECO:0000259" key="1">
    <source>
        <dbReference type="PROSITE" id="PS51787"/>
    </source>
</evidence>
<dbReference type="PANTHER" id="PTHR46732">
    <property type="entry name" value="ATP-DEPENDENT PROTEASE LA (LON) DOMAIN PROTEIN"/>
    <property type="match status" value="1"/>
</dbReference>
<organism evidence="2">
    <name type="scientific">metagenome</name>
    <dbReference type="NCBI Taxonomy" id="256318"/>
    <lineage>
        <taxon>unclassified sequences</taxon>
        <taxon>metagenomes</taxon>
    </lineage>
</organism>
<proteinExistence type="predicted"/>
<dbReference type="Gene3D" id="2.30.130.40">
    <property type="entry name" value="LON domain-like"/>
    <property type="match status" value="1"/>
</dbReference>
<protein>
    <submittedName>
        <fullName evidence="2">Putative peptidase S16</fullName>
    </submittedName>
</protein>
<dbReference type="Gene3D" id="1.20.58.1480">
    <property type="match status" value="1"/>
</dbReference>
<reference evidence="2" key="1">
    <citation type="submission" date="2015-08" db="EMBL/GenBank/DDBJ databases">
        <authorList>
            <person name="Babu N.S."/>
            <person name="Beckwith C.J."/>
            <person name="Beseler K.G."/>
            <person name="Brison A."/>
            <person name="Carone J.V."/>
            <person name="Caskin T.P."/>
            <person name="Diamond M."/>
            <person name="Durham M.E."/>
            <person name="Foxe J.M."/>
            <person name="Go M."/>
            <person name="Henderson B.A."/>
            <person name="Jones I.B."/>
            <person name="McGettigan J.A."/>
            <person name="Micheletti S.J."/>
            <person name="Nasrallah M.E."/>
            <person name="Ortiz D."/>
            <person name="Piller C.R."/>
            <person name="Privatt S.R."/>
            <person name="Schneider S.L."/>
            <person name="Sharp S."/>
            <person name="Smith T.C."/>
            <person name="Stanton J.D."/>
            <person name="Ullery H.E."/>
            <person name="Wilson R.J."/>
            <person name="Serrano M.G."/>
            <person name="Buck G."/>
            <person name="Lee V."/>
            <person name="Wang Y."/>
            <person name="Carvalho R."/>
            <person name="Voegtly L."/>
            <person name="Shi R."/>
            <person name="Duckworth R."/>
            <person name="Johnson A."/>
            <person name="Loviza R."/>
            <person name="Walstead R."/>
            <person name="Shah Z."/>
            <person name="Kiflezghi M."/>
            <person name="Wade K."/>
            <person name="Ball S.L."/>
            <person name="Bradley K.W."/>
            <person name="Asai D.J."/>
            <person name="Bowman C.A."/>
            <person name="Russell D.A."/>
            <person name="Pope W.H."/>
            <person name="Jacobs-Sera D."/>
            <person name="Hendrix R.W."/>
            <person name="Hatfull G.F."/>
        </authorList>
    </citation>
    <scope>NUCLEOTIDE SEQUENCE</scope>
</reference>
<dbReference type="InterPro" id="IPR015947">
    <property type="entry name" value="PUA-like_sf"/>
</dbReference>
<dbReference type="EMBL" id="CZKA01000004">
    <property type="protein sequence ID" value="CUR54037.1"/>
    <property type="molecule type" value="Genomic_DNA"/>
</dbReference>
<dbReference type="AlphaFoldDB" id="A0A2P2BWC2"/>
<dbReference type="SUPFAM" id="SSF88697">
    <property type="entry name" value="PUA domain-like"/>
    <property type="match status" value="1"/>
</dbReference>
<evidence type="ECO:0000313" key="2">
    <source>
        <dbReference type="EMBL" id="CUR54037.1"/>
    </source>
</evidence>
<dbReference type="SMART" id="SM00464">
    <property type="entry name" value="LON"/>
    <property type="match status" value="1"/>
</dbReference>
<dbReference type="PANTHER" id="PTHR46732:SF8">
    <property type="entry name" value="ATP-DEPENDENT PROTEASE LA (LON) DOMAIN PROTEIN"/>
    <property type="match status" value="1"/>
</dbReference>
<accession>A0A2P2BWC2</accession>
<feature type="domain" description="Lon N-terminal" evidence="1">
    <location>
        <begin position="2"/>
        <end position="200"/>
    </location>
</feature>
<name>A0A2P2BWC2_9ZZZZ</name>
<dbReference type="Pfam" id="PF02190">
    <property type="entry name" value="LON_substr_bdg"/>
    <property type="match status" value="1"/>
</dbReference>
<dbReference type="InterPro" id="IPR046336">
    <property type="entry name" value="Lon_prtase_N_sf"/>
</dbReference>
<sequence length="222" mass="24411">MIETMAMFPLNTVLFPGVSVPLRVFEDRYRALVHRLLTIDDPAERIFGSVAIREGYEVGSHGNQSLHRVGCFLQLTEAVANPDGSFDIVAVGRGRIRLDSLDGSGPVLHGSVERLEDADGSLRTETVEDALAMFESYRLMVSEVSNAQVLVGDLPRDPTFLSWSLAATCLLTMRERQNLLEADDAAVRLAMVTGMLSREIQAMQAIPSLPAIDVARNRWSPN</sequence>
<dbReference type="PROSITE" id="PS51787">
    <property type="entry name" value="LON_N"/>
    <property type="match status" value="1"/>
</dbReference>
<dbReference type="InterPro" id="IPR003111">
    <property type="entry name" value="Lon_prtase_N"/>
</dbReference>
<gene>
    <name evidence="2" type="ORF">NOCA2120070</name>
</gene>